<feature type="compositionally biased region" description="Basic residues" evidence="2">
    <location>
        <begin position="62"/>
        <end position="83"/>
    </location>
</feature>
<organism evidence="4 5">
    <name type="scientific">Kingdonia uniflora</name>
    <dbReference type="NCBI Taxonomy" id="39325"/>
    <lineage>
        <taxon>Eukaryota</taxon>
        <taxon>Viridiplantae</taxon>
        <taxon>Streptophyta</taxon>
        <taxon>Embryophyta</taxon>
        <taxon>Tracheophyta</taxon>
        <taxon>Spermatophyta</taxon>
        <taxon>Magnoliopsida</taxon>
        <taxon>Ranunculales</taxon>
        <taxon>Circaeasteraceae</taxon>
        <taxon>Kingdonia</taxon>
    </lineage>
</organism>
<dbReference type="PANTHER" id="PTHR16196">
    <property type="entry name" value="CELL CYCLE CONTROL PROTEIN CWF25"/>
    <property type="match status" value="1"/>
</dbReference>
<proteinExistence type="inferred from homology"/>
<evidence type="ECO:0000256" key="1">
    <source>
        <dbReference type="ARBA" id="ARBA00006695"/>
    </source>
</evidence>
<dbReference type="OrthoDB" id="21123at2759"/>
<dbReference type="GO" id="GO:0005684">
    <property type="term" value="C:U2-type spliceosomal complex"/>
    <property type="evidence" value="ECO:0007669"/>
    <property type="project" value="TreeGrafter"/>
</dbReference>
<dbReference type="GO" id="GO:0000398">
    <property type="term" value="P:mRNA splicing, via spliceosome"/>
    <property type="evidence" value="ECO:0007669"/>
    <property type="project" value="TreeGrafter"/>
</dbReference>
<evidence type="ECO:0000313" key="4">
    <source>
        <dbReference type="EMBL" id="KAF6145991.1"/>
    </source>
</evidence>
<keyword evidence="3" id="KW-0472">Membrane</keyword>
<dbReference type="Proteomes" id="UP000541444">
    <property type="component" value="Unassembled WGS sequence"/>
</dbReference>
<comment type="caution">
    <text evidence="4">The sequence shown here is derived from an EMBL/GenBank/DDBJ whole genome shotgun (WGS) entry which is preliminary data.</text>
</comment>
<dbReference type="PANTHER" id="PTHR16196:SF0">
    <property type="entry name" value="PRE-MRNA-SPLICING FACTOR CWC25 HOMOLOG"/>
    <property type="match status" value="1"/>
</dbReference>
<feature type="transmembrane region" description="Helical" evidence="3">
    <location>
        <begin position="34"/>
        <end position="55"/>
    </location>
</feature>
<gene>
    <name evidence="4" type="ORF">GIB67_033350</name>
</gene>
<sequence length="208" mass="24101">MFSSPIYWSYNMTVIALMRNVTISDFDESFMRSLITFCYLIIVDLVTDLLMTLAVEAEKHSKEKRSKKDHKKHNSKRGKRPYKGRSDSDSEVDAKEDESYKNSKHGRHQSETNKTISDAIIQEEEGRKRIRHDSSTLAQFTASRPKKQPKLSKEKTVEMQLDAELHEENRWKQLNKASENDVREVAVNFKSDDRGHFLDAAKKSVYGA</sequence>
<name>A0A7J7LTJ1_9MAGN</name>
<evidence type="ECO:0000256" key="3">
    <source>
        <dbReference type="SAM" id="Phobius"/>
    </source>
</evidence>
<evidence type="ECO:0000256" key="2">
    <source>
        <dbReference type="SAM" id="MobiDB-lite"/>
    </source>
</evidence>
<keyword evidence="3" id="KW-1133">Transmembrane helix</keyword>
<dbReference type="EMBL" id="JACGCM010002017">
    <property type="protein sequence ID" value="KAF6145991.1"/>
    <property type="molecule type" value="Genomic_DNA"/>
</dbReference>
<dbReference type="InterPro" id="IPR051376">
    <property type="entry name" value="CWC25_splicing_factor"/>
</dbReference>
<dbReference type="AlphaFoldDB" id="A0A7J7LTJ1"/>
<accession>A0A7J7LTJ1</accession>
<evidence type="ECO:0000313" key="5">
    <source>
        <dbReference type="Proteomes" id="UP000541444"/>
    </source>
</evidence>
<protein>
    <submittedName>
        <fullName evidence="4">Uncharacterized protein</fullName>
    </submittedName>
</protein>
<comment type="similarity">
    <text evidence="1">Belongs to the CWC25 family.</text>
</comment>
<feature type="region of interest" description="Disordered" evidence="2">
    <location>
        <begin position="58"/>
        <end position="154"/>
    </location>
</feature>
<reference evidence="4 5" key="1">
    <citation type="journal article" date="2020" name="IScience">
        <title>Genome Sequencing of the Endangered Kingdonia uniflora (Circaeasteraceae, Ranunculales) Reveals Potential Mechanisms of Evolutionary Specialization.</title>
        <authorList>
            <person name="Sun Y."/>
            <person name="Deng T."/>
            <person name="Zhang A."/>
            <person name="Moore M.J."/>
            <person name="Landis J.B."/>
            <person name="Lin N."/>
            <person name="Zhang H."/>
            <person name="Zhang X."/>
            <person name="Huang J."/>
            <person name="Zhang X."/>
            <person name="Sun H."/>
            <person name="Wang H."/>
        </authorList>
    </citation>
    <scope>NUCLEOTIDE SEQUENCE [LARGE SCALE GENOMIC DNA]</scope>
    <source>
        <strain evidence="4">TB1705</strain>
        <tissue evidence="4">Leaf</tissue>
    </source>
</reference>
<keyword evidence="3" id="KW-0812">Transmembrane</keyword>
<keyword evidence="5" id="KW-1185">Reference proteome</keyword>